<name>A0A0C3D2E6_9AGAM</name>
<reference evidence="2" key="2">
    <citation type="submission" date="2015-01" db="EMBL/GenBank/DDBJ databases">
        <title>Evolutionary Origins and Diversification of the Mycorrhizal Mutualists.</title>
        <authorList>
            <consortium name="DOE Joint Genome Institute"/>
            <consortium name="Mycorrhizal Genomics Consortium"/>
            <person name="Kohler A."/>
            <person name="Kuo A."/>
            <person name="Nagy L.G."/>
            <person name="Floudas D."/>
            <person name="Copeland A."/>
            <person name="Barry K.W."/>
            <person name="Cichocki N."/>
            <person name="Veneault-Fourrey C."/>
            <person name="LaButti K."/>
            <person name="Lindquist E.A."/>
            <person name="Lipzen A."/>
            <person name="Lundell T."/>
            <person name="Morin E."/>
            <person name="Murat C."/>
            <person name="Riley R."/>
            <person name="Ohm R."/>
            <person name="Sun H."/>
            <person name="Tunlid A."/>
            <person name="Henrissat B."/>
            <person name="Grigoriev I.V."/>
            <person name="Hibbett D.S."/>
            <person name="Martin F."/>
        </authorList>
    </citation>
    <scope>NUCLEOTIDE SEQUENCE [LARGE SCALE GENOMIC DNA]</scope>
    <source>
        <strain evidence="2">Foug A</strain>
    </source>
</reference>
<sequence>MPSVLGPVQPAHPSPFRTLHNASHPWIPYPQLKPQSVPSWLPIYRFPRAATILVWLQMNSFKIE</sequence>
<organism evidence="1 2">
    <name type="scientific">Scleroderma citrinum Foug A</name>
    <dbReference type="NCBI Taxonomy" id="1036808"/>
    <lineage>
        <taxon>Eukaryota</taxon>
        <taxon>Fungi</taxon>
        <taxon>Dikarya</taxon>
        <taxon>Basidiomycota</taxon>
        <taxon>Agaricomycotina</taxon>
        <taxon>Agaricomycetes</taxon>
        <taxon>Agaricomycetidae</taxon>
        <taxon>Boletales</taxon>
        <taxon>Sclerodermatineae</taxon>
        <taxon>Sclerodermataceae</taxon>
        <taxon>Scleroderma</taxon>
    </lineage>
</organism>
<reference evidence="1 2" key="1">
    <citation type="submission" date="2014-04" db="EMBL/GenBank/DDBJ databases">
        <authorList>
            <consortium name="DOE Joint Genome Institute"/>
            <person name="Kuo A."/>
            <person name="Kohler A."/>
            <person name="Nagy L.G."/>
            <person name="Floudas D."/>
            <person name="Copeland A."/>
            <person name="Barry K.W."/>
            <person name="Cichocki N."/>
            <person name="Veneault-Fourrey C."/>
            <person name="LaButti K."/>
            <person name="Lindquist E.A."/>
            <person name="Lipzen A."/>
            <person name="Lundell T."/>
            <person name="Morin E."/>
            <person name="Murat C."/>
            <person name="Sun H."/>
            <person name="Tunlid A."/>
            <person name="Henrissat B."/>
            <person name="Grigoriev I.V."/>
            <person name="Hibbett D.S."/>
            <person name="Martin F."/>
            <person name="Nordberg H.P."/>
            <person name="Cantor M.N."/>
            <person name="Hua S.X."/>
        </authorList>
    </citation>
    <scope>NUCLEOTIDE SEQUENCE [LARGE SCALE GENOMIC DNA]</scope>
    <source>
        <strain evidence="1 2">Foug A</strain>
    </source>
</reference>
<dbReference type="EMBL" id="KN822379">
    <property type="protein sequence ID" value="KIM50564.1"/>
    <property type="molecule type" value="Genomic_DNA"/>
</dbReference>
<evidence type="ECO:0000313" key="1">
    <source>
        <dbReference type="EMBL" id="KIM50564.1"/>
    </source>
</evidence>
<dbReference type="InParanoid" id="A0A0C3D2E6"/>
<proteinExistence type="predicted"/>
<accession>A0A0C3D2E6</accession>
<protein>
    <submittedName>
        <fullName evidence="1">Uncharacterized protein</fullName>
    </submittedName>
</protein>
<keyword evidence="2" id="KW-1185">Reference proteome</keyword>
<gene>
    <name evidence="1" type="ORF">SCLCIDRAFT_34161</name>
</gene>
<dbReference type="AlphaFoldDB" id="A0A0C3D2E6"/>
<dbReference type="Proteomes" id="UP000053989">
    <property type="component" value="Unassembled WGS sequence"/>
</dbReference>
<dbReference type="HOGENOM" id="CLU_2868928_0_0_1"/>
<evidence type="ECO:0000313" key="2">
    <source>
        <dbReference type="Proteomes" id="UP000053989"/>
    </source>
</evidence>